<feature type="compositionally biased region" description="Polar residues" evidence="1">
    <location>
        <begin position="76"/>
        <end position="98"/>
    </location>
</feature>
<feature type="region of interest" description="Disordered" evidence="1">
    <location>
        <begin position="60"/>
        <end position="117"/>
    </location>
</feature>
<organism evidence="2 3">
    <name type="scientific">Lyophyllum shimeji</name>
    <name type="common">Hon-shimeji</name>
    <name type="synonym">Tricholoma shimeji</name>
    <dbReference type="NCBI Taxonomy" id="47721"/>
    <lineage>
        <taxon>Eukaryota</taxon>
        <taxon>Fungi</taxon>
        <taxon>Dikarya</taxon>
        <taxon>Basidiomycota</taxon>
        <taxon>Agaricomycotina</taxon>
        <taxon>Agaricomycetes</taxon>
        <taxon>Agaricomycetidae</taxon>
        <taxon>Agaricales</taxon>
        <taxon>Tricholomatineae</taxon>
        <taxon>Lyophyllaceae</taxon>
        <taxon>Lyophyllum</taxon>
    </lineage>
</organism>
<name>A0A9P3UL10_LYOSH</name>
<dbReference type="EMBL" id="BRPK01000005">
    <property type="protein sequence ID" value="GLB38724.1"/>
    <property type="molecule type" value="Genomic_DNA"/>
</dbReference>
<evidence type="ECO:0000313" key="3">
    <source>
        <dbReference type="Proteomes" id="UP001063166"/>
    </source>
</evidence>
<keyword evidence="3" id="KW-1185">Reference proteome</keyword>
<accession>A0A9P3UL10</accession>
<evidence type="ECO:0000256" key="1">
    <source>
        <dbReference type="SAM" id="MobiDB-lite"/>
    </source>
</evidence>
<proteinExistence type="predicted"/>
<dbReference type="Proteomes" id="UP001063166">
    <property type="component" value="Unassembled WGS sequence"/>
</dbReference>
<gene>
    <name evidence="2" type="ORF">LshimejAT787_0505890</name>
</gene>
<evidence type="ECO:0000313" key="2">
    <source>
        <dbReference type="EMBL" id="GLB38724.1"/>
    </source>
</evidence>
<comment type="caution">
    <text evidence="2">The sequence shown here is derived from an EMBL/GenBank/DDBJ whole genome shotgun (WGS) entry which is preliminary data.</text>
</comment>
<sequence>MAPSEQLWSAPRGINLPVGVTIASKLLLPALLDPFVFLGRCCVKQTTITFVAPEEHNRLHDLQPSGRSPAHAHCHNFTTRGVSFSPSLPPHGTTQGEKMSQHDPPDTLARSKVADHL</sequence>
<reference evidence="2" key="1">
    <citation type="submission" date="2022-07" db="EMBL/GenBank/DDBJ databases">
        <title>The genome of Lyophyllum shimeji provides insight into the initial evolution of ectomycorrhizal fungal genome.</title>
        <authorList>
            <person name="Kobayashi Y."/>
            <person name="Shibata T."/>
            <person name="Hirakawa H."/>
            <person name="Shigenobu S."/>
            <person name="Nishiyama T."/>
            <person name="Yamada A."/>
            <person name="Hasebe M."/>
            <person name="Kawaguchi M."/>
        </authorList>
    </citation>
    <scope>NUCLEOTIDE SEQUENCE</scope>
    <source>
        <strain evidence="2">AT787</strain>
    </source>
</reference>
<protein>
    <submittedName>
        <fullName evidence="2">Uncharacterized protein</fullName>
    </submittedName>
</protein>
<dbReference type="AlphaFoldDB" id="A0A9P3UL10"/>